<proteinExistence type="predicted"/>
<dbReference type="InterPro" id="IPR021808">
    <property type="entry name" value="DUF3383"/>
</dbReference>
<dbReference type="EMBL" id="BK015968">
    <property type="protein sequence ID" value="DAF87769.1"/>
    <property type="molecule type" value="Genomic_DNA"/>
</dbReference>
<dbReference type="Pfam" id="PF11863">
    <property type="entry name" value="DUF3383"/>
    <property type="match status" value="1"/>
</dbReference>
<organism evidence="1">
    <name type="scientific">Myoviridae sp. ctCuC1</name>
    <dbReference type="NCBI Taxonomy" id="2825055"/>
    <lineage>
        <taxon>Viruses</taxon>
        <taxon>Duplodnaviria</taxon>
        <taxon>Heunggongvirae</taxon>
        <taxon>Uroviricota</taxon>
        <taxon>Caudoviricetes</taxon>
    </lineage>
</organism>
<name>A0A8S5TZY0_9CAUD</name>
<sequence length="380" mass="40629">MQLDLKTIVNVQVNLASRSAARKGFNVALILGPSTAISTGERVKIYTSVAAMLQDGFTTDTPEYTAASLYFSATSGPTKLAVGVKGKEESFLAAAKACREKNGEWYVLIPLEAKDADILQLAEWAEAASPDTLLAYTTSDDSNLSNTVTGKVGEQTDAIFKRLKSKNYRRSFGMYSGTSHAVAAVMGYAMGQNTGLNNSAFTLAYKKLPGVVTDDLSETQVQYVCGDSETAGVNGNVYVRRSDAYDVLQEGCMADGSYFDEVLNLDMLKNEIVLSVMDLLTSQPKIPDTEPGVNSIVAVINTACEKFVNSGFIAPGVWNGGTVLTLKNGTTLDAGYIVLSEPVADQSQADRDARKAPPIYVCIKTAGAIHYVTIAVNVNR</sequence>
<evidence type="ECO:0000313" key="1">
    <source>
        <dbReference type="EMBL" id="DAF87769.1"/>
    </source>
</evidence>
<reference evidence="1" key="1">
    <citation type="journal article" date="2021" name="Proc. Natl. Acad. Sci. U.S.A.">
        <title>A Catalog of Tens of Thousands of Viruses from Human Metagenomes Reveals Hidden Associations with Chronic Diseases.</title>
        <authorList>
            <person name="Tisza M.J."/>
            <person name="Buck C.B."/>
        </authorList>
    </citation>
    <scope>NUCLEOTIDE SEQUENCE</scope>
    <source>
        <strain evidence="1">CtCuC1</strain>
    </source>
</reference>
<protein>
    <submittedName>
        <fullName evidence="1">Tail sheath protein</fullName>
    </submittedName>
</protein>
<accession>A0A8S5TZY0</accession>